<proteinExistence type="predicted"/>
<reference evidence="2 3" key="1">
    <citation type="submission" date="2016-10" db="EMBL/GenBank/DDBJ databases">
        <authorList>
            <person name="de Groot N.N."/>
        </authorList>
    </citation>
    <scope>NUCLEOTIDE SEQUENCE [LARGE SCALE GENOMIC DNA]</scope>
    <source>
        <strain evidence="2 3">DSM 25232</strain>
    </source>
</reference>
<accession>A0A1H7Q632</accession>
<dbReference type="AlphaFoldDB" id="A0A1H7Q632"/>
<feature type="transmembrane region" description="Helical" evidence="1">
    <location>
        <begin position="20"/>
        <end position="43"/>
    </location>
</feature>
<protein>
    <submittedName>
        <fullName evidence="2">Uncharacterized protein</fullName>
    </submittedName>
</protein>
<feature type="transmembrane region" description="Helical" evidence="1">
    <location>
        <begin position="55"/>
        <end position="78"/>
    </location>
</feature>
<evidence type="ECO:0000256" key="1">
    <source>
        <dbReference type="SAM" id="Phobius"/>
    </source>
</evidence>
<dbReference type="OrthoDB" id="1452572at2"/>
<keyword evidence="3" id="KW-1185">Reference proteome</keyword>
<evidence type="ECO:0000313" key="2">
    <source>
        <dbReference type="EMBL" id="SEL43453.1"/>
    </source>
</evidence>
<dbReference type="RefSeq" id="WP_091408721.1">
    <property type="nucleotide sequence ID" value="NZ_FOAB01000004.1"/>
</dbReference>
<dbReference type="Proteomes" id="UP000198521">
    <property type="component" value="Unassembled WGS sequence"/>
</dbReference>
<sequence>MEQKEFEFKAFIIENYYKMWLIFAVLLLVIIVVPGFLLADYFLPENTANTSLISQLLVLAMIGIPLMILLFTIINGIFFKKLHISLGKGIKIKRNKKVLYQLNKDEITKIIIKSNDDKTLQNRFRTLEINTNQDKKIKIISRDKNQEGVFNDFLKSYILYYNLNKDHAQKVSINTLGDYKLIFDLKN</sequence>
<organism evidence="2 3">
    <name type="scientific">Aquimarina amphilecti</name>
    <dbReference type="NCBI Taxonomy" id="1038014"/>
    <lineage>
        <taxon>Bacteria</taxon>
        <taxon>Pseudomonadati</taxon>
        <taxon>Bacteroidota</taxon>
        <taxon>Flavobacteriia</taxon>
        <taxon>Flavobacteriales</taxon>
        <taxon>Flavobacteriaceae</taxon>
        <taxon>Aquimarina</taxon>
    </lineage>
</organism>
<evidence type="ECO:0000313" key="3">
    <source>
        <dbReference type="Proteomes" id="UP000198521"/>
    </source>
</evidence>
<dbReference type="EMBL" id="FOAB01000004">
    <property type="protein sequence ID" value="SEL43453.1"/>
    <property type="molecule type" value="Genomic_DNA"/>
</dbReference>
<gene>
    <name evidence="2" type="ORF">SAMN04487910_2445</name>
</gene>
<keyword evidence="1" id="KW-0812">Transmembrane</keyword>
<keyword evidence="1" id="KW-0472">Membrane</keyword>
<keyword evidence="1" id="KW-1133">Transmembrane helix</keyword>
<dbReference type="STRING" id="1038014.SAMN04487910_2445"/>
<name>A0A1H7Q632_AQUAM</name>